<accession>A0A6J7WG03</accession>
<sequence length="77" mass="8688">MTRNEAAIVRKYRLTDLAALRHIRDNAEAVLKQANAKWSAAYAVNDTAELLKWAEVINANWDAQSEVNFVLSCRNAI</sequence>
<gene>
    <name evidence="1" type="ORF">UFOVP168_44</name>
</gene>
<organism evidence="1">
    <name type="scientific">uncultured Caudovirales phage</name>
    <dbReference type="NCBI Taxonomy" id="2100421"/>
    <lineage>
        <taxon>Viruses</taxon>
        <taxon>Duplodnaviria</taxon>
        <taxon>Heunggongvirae</taxon>
        <taxon>Uroviricota</taxon>
        <taxon>Caudoviricetes</taxon>
        <taxon>Peduoviridae</taxon>
        <taxon>Maltschvirus</taxon>
        <taxon>Maltschvirus maltsch</taxon>
    </lineage>
</organism>
<reference evidence="1" key="1">
    <citation type="submission" date="2020-05" db="EMBL/GenBank/DDBJ databases">
        <authorList>
            <person name="Chiriac C."/>
            <person name="Salcher M."/>
            <person name="Ghai R."/>
            <person name="Kavagutti S V."/>
        </authorList>
    </citation>
    <scope>NUCLEOTIDE SEQUENCE</scope>
</reference>
<protein>
    <submittedName>
        <fullName evidence="1">Uncharacterized protein</fullName>
    </submittedName>
</protein>
<name>A0A6J7WG03_9CAUD</name>
<dbReference type="EMBL" id="LR798220">
    <property type="protein sequence ID" value="CAB5195037.1"/>
    <property type="molecule type" value="Genomic_DNA"/>
</dbReference>
<proteinExistence type="predicted"/>
<evidence type="ECO:0000313" key="1">
    <source>
        <dbReference type="EMBL" id="CAB5195037.1"/>
    </source>
</evidence>